<dbReference type="Pfam" id="PF04055">
    <property type="entry name" value="Radical_SAM"/>
    <property type="match status" value="1"/>
</dbReference>
<dbReference type="InterPro" id="IPR004383">
    <property type="entry name" value="rRNA_lsu_MTrfase_RlmN/Cfr"/>
</dbReference>
<dbReference type="PROSITE" id="PS51918">
    <property type="entry name" value="RADICAL_SAM"/>
    <property type="match status" value="1"/>
</dbReference>
<evidence type="ECO:0000256" key="13">
    <source>
        <dbReference type="ARBA" id="ARBA00023157"/>
    </source>
</evidence>
<feature type="active site" description="S-methylcysteine intermediate" evidence="14">
    <location>
        <position position="340"/>
    </location>
</feature>
<keyword evidence="4 14" id="KW-0963">Cytoplasm</keyword>
<dbReference type="GO" id="GO:0070040">
    <property type="term" value="F:rRNA (adenine(2503)-C2-)-methyltransferase activity"/>
    <property type="evidence" value="ECO:0007669"/>
    <property type="project" value="UniProtKB-UniRule"/>
</dbReference>
<dbReference type="PANTHER" id="PTHR30544">
    <property type="entry name" value="23S RRNA METHYLTRANSFERASE"/>
    <property type="match status" value="1"/>
</dbReference>
<comment type="caution">
    <text evidence="16">The sequence shown here is derived from an EMBL/GenBank/DDBJ whole genome shotgun (WGS) entry which is preliminary data.</text>
</comment>
<feature type="binding site" evidence="14">
    <location>
        <position position="122"/>
    </location>
    <ligand>
        <name>[4Fe-4S] cluster</name>
        <dbReference type="ChEBI" id="CHEBI:49883"/>
        <note>4Fe-4S-S-AdoMet</note>
    </ligand>
</feature>
<keyword evidence="12 14" id="KW-0411">Iron-sulfur</keyword>
<evidence type="ECO:0000256" key="1">
    <source>
        <dbReference type="ARBA" id="ARBA00004496"/>
    </source>
</evidence>
<dbReference type="GO" id="GO:0070475">
    <property type="term" value="P:rRNA base methylation"/>
    <property type="evidence" value="ECO:0007669"/>
    <property type="project" value="UniProtKB-UniRule"/>
</dbReference>
<dbReference type="SUPFAM" id="SSF102114">
    <property type="entry name" value="Radical SAM enzymes"/>
    <property type="match status" value="1"/>
</dbReference>
<dbReference type="GO" id="GO:0046872">
    <property type="term" value="F:metal ion binding"/>
    <property type="evidence" value="ECO:0007669"/>
    <property type="project" value="UniProtKB-KW"/>
</dbReference>
<dbReference type="HAMAP" id="MF_01849">
    <property type="entry name" value="RNA_methyltr_RlmN"/>
    <property type="match status" value="1"/>
</dbReference>
<keyword evidence="8 14" id="KW-0949">S-adenosyl-L-methionine</keyword>
<name>A0A0A2EBH0_9PORP</name>
<evidence type="ECO:0000256" key="6">
    <source>
        <dbReference type="ARBA" id="ARBA00022603"/>
    </source>
</evidence>
<dbReference type="SFLD" id="SFLDF00275">
    <property type="entry name" value="adenosine_C2_methyltransferase"/>
    <property type="match status" value="1"/>
</dbReference>
<dbReference type="InterPro" id="IPR058240">
    <property type="entry name" value="rSAM_sf"/>
</dbReference>
<dbReference type="GO" id="GO:0030488">
    <property type="term" value="P:tRNA methylation"/>
    <property type="evidence" value="ECO:0007669"/>
    <property type="project" value="UniProtKB-UniRule"/>
</dbReference>
<gene>
    <name evidence="14" type="primary">rlmN</name>
    <name evidence="16" type="ORF">HQ47_03485</name>
</gene>
<keyword evidence="17" id="KW-1185">Reference proteome</keyword>
<dbReference type="eggNOG" id="COG0820">
    <property type="taxonomic scope" value="Bacteria"/>
</dbReference>
<dbReference type="SFLD" id="SFLDS00029">
    <property type="entry name" value="Radical_SAM"/>
    <property type="match status" value="1"/>
</dbReference>
<keyword evidence="6 14" id="KW-0489">Methyltransferase</keyword>
<dbReference type="GO" id="GO:0019843">
    <property type="term" value="F:rRNA binding"/>
    <property type="evidence" value="ECO:0007669"/>
    <property type="project" value="UniProtKB-UniRule"/>
</dbReference>
<keyword evidence="7 14" id="KW-0808">Transferase</keyword>
<dbReference type="GO" id="GO:0000049">
    <property type="term" value="F:tRNA binding"/>
    <property type="evidence" value="ECO:0007669"/>
    <property type="project" value="UniProtKB-UniRule"/>
</dbReference>
<evidence type="ECO:0000256" key="5">
    <source>
        <dbReference type="ARBA" id="ARBA00022552"/>
    </source>
</evidence>
<dbReference type="Gene3D" id="3.20.20.70">
    <property type="entry name" value="Aldolase class I"/>
    <property type="match status" value="1"/>
</dbReference>
<dbReference type="EC" id="2.1.1.192" evidence="14"/>
<dbReference type="Pfam" id="PF21016">
    <property type="entry name" value="RlmN_N"/>
    <property type="match status" value="1"/>
</dbReference>
<dbReference type="InterPro" id="IPR027492">
    <property type="entry name" value="RNA_MTrfase_RlmN"/>
</dbReference>
<evidence type="ECO:0000313" key="16">
    <source>
        <dbReference type="EMBL" id="KGN74982.1"/>
    </source>
</evidence>
<sequence>MAETTLQRKPALLGKTKEELTNIALELGLPKFTGNQLAQWLYVHRAETFDRMTNLSKKARSLLAEYYTVGREKPVTIQTSADGTRKYLFPAIDVRGEQGWVEAVMIPEGDRATLCISSQIGCKMNCLFCMTGKQGWRGNLTAGEIINQVLSVEEADKLTNIVFMGMGEPLDNVEQVLRSIEILTSEWGLAWSPKRITLSTIGVRAGLIRFLNETRCHLAVSLHNPFAQERAQIMPVENSMPLKETLSLIRSADFSSQRRVSFEYIVFEGINDSLRHAEELTRLLRDIPCRINLIRFHKIPDVELKPVNDSKMEAFRAHLEKSGFTATIRASRGEDISAACGMLSTREKLKQQQ</sequence>
<evidence type="ECO:0000256" key="2">
    <source>
        <dbReference type="ARBA" id="ARBA00007544"/>
    </source>
</evidence>
<dbReference type="InterPro" id="IPR007197">
    <property type="entry name" value="rSAM"/>
</dbReference>
<dbReference type="InterPro" id="IPR048641">
    <property type="entry name" value="RlmN_N"/>
</dbReference>
<comment type="function">
    <text evidence="14">Specifically methylates position 2 of adenine 2503 in 23S rRNA and position 2 of adenine 37 in tRNAs.</text>
</comment>
<comment type="caution">
    <text evidence="14">Lacks conserved residue(s) required for the propagation of feature annotation.</text>
</comment>
<protein>
    <recommendedName>
        <fullName evidence="14">Probable dual-specificity RNA methyltransferase RlmN</fullName>
        <ecNumber evidence="14">2.1.1.192</ecNumber>
    </recommendedName>
    <alternativeName>
        <fullName evidence="14">23S rRNA (adenine(2503)-C(2))-methyltransferase</fullName>
    </alternativeName>
    <alternativeName>
        <fullName evidence="14">23S rRNA m2A2503 methyltransferase</fullName>
    </alternativeName>
    <alternativeName>
        <fullName evidence="14">Ribosomal RNA large subunit methyltransferase N</fullName>
    </alternativeName>
    <alternativeName>
        <fullName evidence="14">tRNA (adenine(37)-C(2))-methyltransferase</fullName>
    </alternativeName>
    <alternativeName>
        <fullName evidence="14">tRNA m2A37 methyltransferase</fullName>
    </alternativeName>
</protein>
<feature type="binding site" evidence="14">
    <location>
        <begin position="221"/>
        <end position="223"/>
    </location>
    <ligand>
        <name>S-adenosyl-L-methionine</name>
        <dbReference type="ChEBI" id="CHEBI:59789"/>
    </ligand>
</feature>
<evidence type="ECO:0000256" key="9">
    <source>
        <dbReference type="ARBA" id="ARBA00022694"/>
    </source>
</evidence>
<comment type="catalytic activity">
    <reaction evidence="14">
        <text>adenosine(2503) in 23S rRNA + 2 reduced [2Fe-2S]-[ferredoxin] + 2 S-adenosyl-L-methionine = 2-methyladenosine(2503) in 23S rRNA + 5'-deoxyadenosine + L-methionine + 2 oxidized [2Fe-2S]-[ferredoxin] + S-adenosyl-L-homocysteine</text>
        <dbReference type="Rhea" id="RHEA:42916"/>
        <dbReference type="Rhea" id="RHEA-COMP:10000"/>
        <dbReference type="Rhea" id="RHEA-COMP:10001"/>
        <dbReference type="Rhea" id="RHEA-COMP:10152"/>
        <dbReference type="Rhea" id="RHEA-COMP:10282"/>
        <dbReference type="ChEBI" id="CHEBI:17319"/>
        <dbReference type="ChEBI" id="CHEBI:33737"/>
        <dbReference type="ChEBI" id="CHEBI:33738"/>
        <dbReference type="ChEBI" id="CHEBI:57844"/>
        <dbReference type="ChEBI" id="CHEBI:57856"/>
        <dbReference type="ChEBI" id="CHEBI:59789"/>
        <dbReference type="ChEBI" id="CHEBI:74411"/>
        <dbReference type="ChEBI" id="CHEBI:74497"/>
        <dbReference type="EC" id="2.1.1.192"/>
    </reaction>
</comment>
<evidence type="ECO:0000256" key="7">
    <source>
        <dbReference type="ARBA" id="ARBA00022679"/>
    </source>
</evidence>
<dbReference type="EMBL" id="JRFA01000009">
    <property type="protein sequence ID" value="KGN74982.1"/>
    <property type="molecule type" value="Genomic_DNA"/>
</dbReference>
<proteinExistence type="inferred from homology"/>
<dbReference type="GO" id="GO:0005737">
    <property type="term" value="C:cytoplasm"/>
    <property type="evidence" value="ECO:0007669"/>
    <property type="project" value="UniProtKB-SubCell"/>
</dbReference>
<keyword evidence="3 14" id="KW-0004">4Fe-4S</keyword>
<keyword evidence="9 14" id="KW-0819">tRNA processing</keyword>
<comment type="miscellaneous">
    <text evidence="14">Reaction proceeds by a ping-pong mechanism involving intermediate methylation of a conserved cysteine residue.</text>
</comment>
<comment type="similarity">
    <text evidence="2 14">Belongs to the radical SAM superfamily. RlmN family.</text>
</comment>
<accession>A0A0A2EBH0</accession>
<dbReference type="RefSeq" id="WP_036873298.1">
    <property type="nucleotide sequence ID" value="NZ_JRFA01000009.1"/>
</dbReference>
<dbReference type="Gene3D" id="1.10.150.530">
    <property type="match status" value="1"/>
</dbReference>
<dbReference type="InterPro" id="IPR040072">
    <property type="entry name" value="Methyltransferase_A"/>
</dbReference>
<evidence type="ECO:0000256" key="3">
    <source>
        <dbReference type="ARBA" id="ARBA00022485"/>
    </source>
</evidence>
<evidence type="ECO:0000256" key="8">
    <source>
        <dbReference type="ARBA" id="ARBA00022691"/>
    </source>
</evidence>
<dbReference type="SFLD" id="SFLDG01062">
    <property type="entry name" value="methyltransferase_(Class_A)"/>
    <property type="match status" value="1"/>
</dbReference>
<keyword evidence="13 14" id="KW-1015">Disulfide bond</keyword>
<feature type="binding site" evidence="14">
    <location>
        <position position="297"/>
    </location>
    <ligand>
        <name>S-adenosyl-L-methionine</name>
        <dbReference type="ChEBI" id="CHEBI:59789"/>
    </ligand>
</feature>
<reference evidence="16 17" key="1">
    <citation type="submission" date="2014-09" db="EMBL/GenBank/DDBJ databases">
        <title>Draft Genome Sequence of Porphyromonas macacae COT-192_OH2859.</title>
        <authorList>
            <person name="Wallis C."/>
            <person name="Deusch O."/>
            <person name="O'Flynn C."/>
            <person name="Davis I."/>
            <person name="Horsfall A."/>
            <person name="Kirkwood N."/>
            <person name="Harris S."/>
            <person name="Eisen J.A."/>
            <person name="Coil D.A."/>
            <person name="Darling A.E."/>
            <person name="Jospin G."/>
            <person name="Alexiev A."/>
        </authorList>
    </citation>
    <scope>NUCLEOTIDE SEQUENCE [LARGE SCALE GENOMIC DNA]</scope>
    <source>
        <strain evidence="17">COT-192 OH2859</strain>
    </source>
</reference>
<evidence type="ECO:0000256" key="12">
    <source>
        <dbReference type="ARBA" id="ARBA00023014"/>
    </source>
</evidence>
<feature type="binding site" evidence="14">
    <location>
        <position position="126"/>
    </location>
    <ligand>
        <name>[4Fe-4S] cluster</name>
        <dbReference type="ChEBI" id="CHEBI:49883"/>
        <note>4Fe-4S-S-AdoMet</note>
    </ligand>
</feature>
<evidence type="ECO:0000256" key="4">
    <source>
        <dbReference type="ARBA" id="ARBA00022490"/>
    </source>
</evidence>
<dbReference type="InterPro" id="IPR013785">
    <property type="entry name" value="Aldolase_TIM"/>
</dbReference>
<evidence type="ECO:0000256" key="10">
    <source>
        <dbReference type="ARBA" id="ARBA00022723"/>
    </source>
</evidence>
<dbReference type="NCBIfam" id="TIGR00048">
    <property type="entry name" value="rRNA_mod_RlmN"/>
    <property type="match status" value="1"/>
</dbReference>
<dbReference type="GO" id="GO:0051539">
    <property type="term" value="F:4 iron, 4 sulfur cluster binding"/>
    <property type="evidence" value="ECO:0007669"/>
    <property type="project" value="UniProtKB-UniRule"/>
</dbReference>
<keyword evidence="5 14" id="KW-0698">rRNA processing</keyword>
<comment type="cofactor">
    <cofactor evidence="14">
        <name>[4Fe-4S] cluster</name>
        <dbReference type="ChEBI" id="CHEBI:49883"/>
    </cofactor>
    <text evidence="14">Binds 1 [4Fe-4S] cluster. The cluster is coordinated with 3 cysteines and an exchangeable S-adenosyl-L-methionine.</text>
</comment>
<dbReference type="GO" id="GO:0002935">
    <property type="term" value="F:tRNA (adenine(37)-C2)-methyltransferase activity"/>
    <property type="evidence" value="ECO:0007669"/>
    <property type="project" value="UniProtKB-UniRule"/>
</dbReference>
<dbReference type="PANTHER" id="PTHR30544:SF5">
    <property type="entry name" value="RADICAL SAM CORE DOMAIN-CONTAINING PROTEIN"/>
    <property type="match status" value="1"/>
</dbReference>
<dbReference type="PIRSF" id="PIRSF006004">
    <property type="entry name" value="CHP00048"/>
    <property type="match status" value="1"/>
</dbReference>
<feature type="active site" description="Proton acceptor" evidence="14">
    <location>
        <position position="102"/>
    </location>
</feature>
<evidence type="ECO:0000313" key="17">
    <source>
        <dbReference type="Proteomes" id="UP000030103"/>
    </source>
</evidence>
<dbReference type="CDD" id="cd01335">
    <property type="entry name" value="Radical_SAM"/>
    <property type="match status" value="1"/>
</dbReference>
<dbReference type="OrthoDB" id="9793973at2"/>
<evidence type="ECO:0000256" key="14">
    <source>
        <dbReference type="HAMAP-Rule" id="MF_01849"/>
    </source>
</evidence>
<dbReference type="Proteomes" id="UP000030103">
    <property type="component" value="Unassembled WGS sequence"/>
</dbReference>
<keyword evidence="10 14" id="KW-0479">Metal-binding</keyword>
<comment type="catalytic activity">
    <reaction evidence="14">
        <text>adenosine(37) in tRNA + 2 reduced [2Fe-2S]-[ferredoxin] + 2 S-adenosyl-L-methionine = 2-methyladenosine(37) in tRNA + 5'-deoxyadenosine + L-methionine + 2 oxidized [2Fe-2S]-[ferredoxin] + S-adenosyl-L-homocysteine</text>
        <dbReference type="Rhea" id="RHEA:43332"/>
        <dbReference type="Rhea" id="RHEA-COMP:10000"/>
        <dbReference type="Rhea" id="RHEA-COMP:10001"/>
        <dbReference type="Rhea" id="RHEA-COMP:10162"/>
        <dbReference type="Rhea" id="RHEA-COMP:10485"/>
        <dbReference type="ChEBI" id="CHEBI:17319"/>
        <dbReference type="ChEBI" id="CHEBI:33737"/>
        <dbReference type="ChEBI" id="CHEBI:33738"/>
        <dbReference type="ChEBI" id="CHEBI:57844"/>
        <dbReference type="ChEBI" id="CHEBI:57856"/>
        <dbReference type="ChEBI" id="CHEBI:59789"/>
        <dbReference type="ChEBI" id="CHEBI:74411"/>
        <dbReference type="ChEBI" id="CHEBI:74497"/>
        <dbReference type="EC" id="2.1.1.192"/>
    </reaction>
</comment>
<dbReference type="AlphaFoldDB" id="A0A0A2EBH0"/>
<dbReference type="STRING" id="28115.HQ47_03485"/>
<comment type="subcellular location">
    <subcellularLocation>
        <location evidence="1 14">Cytoplasm</location>
    </subcellularLocation>
</comment>
<organism evidence="16 17">
    <name type="scientific">Porphyromonas macacae</name>
    <dbReference type="NCBI Taxonomy" id="28115"/>
    <lineage>
        <taxon>Bacteria</taxon>
        <taxon>Pseudomonadati</taxon>
        <taxon>Bacteroidota</taxon>
        <taxon>Bacteroidia</taxon>
        <taxon>Bacteroidales</taxon>
        <taxon>Porphyromonadaceae</taxon>
        <taxon>Porphyromonas</taxon>
    </lineage>
</organism>
<feature type="domain" description="Radical SAM core" evidence="15">
    <location>
        <begin position="108"/>
        <end position="337"/>
    </location>
</feature>
<feature type="binding site" evidence="14">
    <location>
        <position position="129"/>
    </location>
    <ligand>
        <name>[4Fe-4S] cluster</name>
        <dbReference type="ChEBI" id="CHEBI:49883"/>
        <note>4Fe-4S-S-AdoMet</note>
    </ligand>
</feature>
<evidence type="ECO:0000256" key="11">
    <source>
        <dbReference type="ARBA" id="ARBA00023004"/>
    </source>
</evidence>
<evidence type="ECO:0000259" key="15">
    <source>
        <dbReference type="PROSITE" id="PS51918"/>
    </source>
</evidence>
<feature type="binding site" evidence="14">
    <location>
        <begin position="167"/>
        <end position="168"/>
    </location>
    <ligand>
        <name>S-adenosyl-L-methionine</name>
        <dbReference type="ChEBI" id="CHEBI:59789"/>
    </ligand>
</feature>
<keyword evidence="11 14" id="KW-0408">Iron</keyword>
<feature type="binding site" evidence="14">
    <location>
        <position position="199"/>
    </location>
    <ligand>
        <name>S-adenosyl-L-methionine</name>
        <dbReference type="ChEBI" id="CHEBI:59789"/>
    </ligand>
</feature>